<keyword evidence="3" id="KW-1185">Reference proteome</keyword>
<proteinExistence type="predicted"/>
<evidence type="ECO:0000313" key="2">
    <source>
        <dbReference type="EMBL" id="KAF1995298.1"/>
    </source>
</evidence>
<dbReference type="AlphaFoldDB" id="A0A6A5W2P0"/>
<reference evidence="2" key="1">
    <citation type="journal article" date="2020" name="Stud. Mycol.">
        <title>101 Dothideomycetes genomes: a test case for predicting lifestyles and emergence of pathogens.</title>
        <authorList>
            <person name="Haridas S."/>
            <person name="Albert R."/>
            <person name="Binder M."/>
            <person name="Bloem J."/>
            <person name="Labutti K."/>
            <person name="Salamov A."/>
            <person name="Andreopoulos B."/>
            <person name="Baker S."/>
            <person name="Barry K."/>
            <person name="Bills G."/>
            <person name="Bluhm B."/>
            <person name="Cannon C."/>
            <person name="Castanera R."/>
            <person name="Culley D."/>
            <person name="Daum C."/>
            <person name="Ezra D."/>
            <person name="Gonzalez J."/>
            <person name="Henrissat B."/>
            <person name="Kuo A."/>
            <person name="Liang C."/>
            <person name="Lipzen A."/>
            <person name="Lutzoni F."/>
            <person name="Magnuson J."/>
            <person name="Mondo S."/>
            <person name="Nolan M."/>
            <person name="Ohm R."/>
            <person name="Pangilinan J."/>
            <person name="Park H.-J."/>
            <person name="Ramirez L."/>
            <person name="Alfaro M."/>
            <person name="Sun H."/>
            <person name="Tritt A."/>
            <person name="Yoshinaga Y."/>
            <person name="Zwiers L.-H."/>
            <person name="Turgeon B."/>
            <person name="Goodwin S."/>
            <person name="Spatafora J."/>
            <person name="Crous P."/>
            <person name="Grigoriev I."/>
        </authorList>
    </citation>
    <scope>NUCLEOTIDE SEQUENCE</scope>
    <source>
        <strain evidence="2">CBS 123094</strain>
    </source>
</reference>
<name>A0A6A5W2P0_9PLEO</name>
<keyword evidence="1" id="KW-1133">Transmembrane helix</keyword>
<keyword evidence="1" id="KW-0812">Transmembrane</keyword>
<feature type="transmembrane region" description="Helical" evidence="1">
    <location>
        <begin position="13"/>
        <end position="39"/>
    </location>
</feature>
<organism evidence="2 3">
    <name type="scientific">Amniculicola lignicola CBS 123094</name>
    <dbReference type="NCBI Taxonomy" id="1392246"/>
    <lineage>
        <taxon>Eukaryota</taxon>
        <taxon>Fungi</taxon>
        <taxon>Dikarya</taxon>
        <taxon>Ascomycota</taxon>
        <taxon>Pezizomycotina</taxon>
        <taxon>Dothideomycetes</taxon>
        <taxon>Pleosporomycetidae</taxon>
        <taxon>Pleosporales</taxon>
        <taxon>Amniculicolaceae</taxon>
        <taxon>Amniculicola</taxon>
    </lineage>
</organism>
<accession>A0A6A5W2P0</accession>
<evidence type="ECO:0000313" key="3">
    <source>
        <dbReference type="Proteomes" id="UP000799779"/>
    </source>
</evidence>
<feature type="non-terminal residue" evidence="2">
    <location>
        <position position="1"/>
    </location>
</feature>
<evidence type="ECO:0000256" key="1">
    <source>
        <dbReference type="SAM" id="Phobius"/>
    </source>
</evidence>
<dbReference type="Proteomes" id="UP000799779">
    <property type="component" value="Unassembled WGS sequence"/>
</dbReference>
<dbReference type="EMBL" id="ML977641">
    <property type="protein sequence ID" value="KAF1995298.1"/>
    <property type="molecule type" value="Genomic_DNA"/>
</dbReference>
<keyword evidence="1" id="KW-0472">Membrane</keyword>
<gene>
    <name evidence="2" type="ORF">P154DRAFT_445755</name>
</gene>
<protein>
    <submittedName>
        <fullName evidence="2">Uncharacterized protein</fullName>
    </submittedName>
</protein>
<sequence>FIINWVTVYPFQIVFYIVNRVVYITPAILGVPFLHLLGFSSNSPVVSKSLLY</sequence>